<organism evidence="1 2">
    <name type="scientific">Neobacillus massiliamazoniensis</name>
    <dbReference type="NCBI Taxonomy" id="1499688"/>
    <lineage>
        <taxon>Bacteria</taxon>
        <taxon>Bacillati</taxon>
        <taxon>Bacillota</taxon>
        <taxon>Bacilli</taxon>
        <taxon>Bacillales</taxon>
        <taxon>Bacillaceae</taxon>
        <taxon>Neobacillus</taxon>
    </lineage>
</organism>
<dbReference type="STRING" id="1499688.BN000_04778"/>
<evidence type="ECO:0000313" key="2">
    <source>
        <dbReference type="Proteomes" id="UP000199087"/>
    </source>
</evidence>
<dbReference type="OrthoDB" id="2991530at2"/>
<gene>
    <name evidence="1" type="ORF">BN000_04778</name>
</gene>
<protein>
    <submittedName>
        <fullName evidence="1">Uncharacterized protein</fullName>
    </submittedName>
</protein>
<dbReference type="AlphaFoldDB" id="A0A0U1P3E0"/>
<sequence>MRHINLFVYCTDFKLLPTLDSLKKVMWDGAKSISHSFDLKRFDNLMLSWDKWIDDNRWSSNLRKSFEHINFEIIDENIVLIDIEDDALFVDKRAFYCGAIFISDNTNGKISEDKLVWITPQEFTEKVSNFVNCSFKEAVELSYKEAKTYSAKRGKS</sequence>
<dbReference type="EMBL" id="CVRB01000005">
    <property type="protein sequence ID" value="CRK84731.1"/>
    <property type="molecule type" value="Genomic_DNA"/>
</dbReference>
<reference evidence="2" key="1">
    <citation type="submission" date="2015-05" db="EMBL/GenBank/DDBJ databases">
        <authorList>
            <person name="Urmite Genomes"/>
        </authorList>
    </citation>
    <scope>NUCLEOTIDE SEQUENCE [LARGE SCALE GENOMIC DNA]</scope>
    <source>
        <strain evidence="2">LF1</strain>
    </source>
</reference>
<dbReference type="Proteomes" id="UP000199087">
    <property type="component" value="Unassembled WGS sequence"/>
</dbReference>
<accession>A0A0U1P3E0</accession>
<proteinExistence type="predicted"/>
<evidence type="ECO:0000313" key="1">
    <source>
        <dbReference type="EMBL" id="CRK84731.1"/>
    </source>
</evidence>
<name>A0A0U1P3E0_9BACI</name>
<keyword evidence="2" id="KW-1185">Reference proteome</keyword>